<organism evidence="1 2">
    <name type="scientific">Roridomyces roridus</name>
    <dbReference type="NCBI Taxonomy" id="1738132"/>
    <lineage>
        <taxon>Eukaryota</taxon>
        <taxon>Fungi</taxon>
        <taxon>Dikarya</taxon>
        <taxon>Basidiomycota</taxon>
        <taxon>Agaricomycotina</taxon>
        <taxon>Agaricomycetes</taxon>
        <taxon>Agaricomycetidae</taxon>
        <taxon>Agaricales</taxon>
        <taxon>Marasmiineae</taxon>
        <taxon>Mycenaceae</taxon>
        <taxon>Roridomyces</taxon>
    </lineage>
</organism>
<gene>
    <name evidence="1" type="ORF">FB45DRAFT_1034225</name>
</gene>
<evidence type="ECO:0000313" key="1">
    <source>
        <dbReference type="EMBL" id="KAJ7617989.1"/>
    </source>
</evidence>
<dbReference type="EMBL" id="JARKIF010000020">
    <property type="protein sequence ID" value="KAJ7617989.1"/>
    <property type="molecule type" value="Genomic_DNA"/>
</dbReference>
<reference evidence="1" key="1">
    <citation type="submission" date="2023-03" db="EMBL/GenBank/DDBJ databases">
        <title>Massive genome expansion in bonnet fungi (Mycena s.s.) driven by repeated elements and novel gene families across ecological guilds.</title>
        <authorList>
            <consortium name="Lawrence Berkeley National Laboratory"/>
            <person name="Harder C.B."/>
            <person name="Miyauchi S."/>
            <person name="Viragh M."/>
            <person name="Kuo A."/>
            <person name="Thoen E."/>
            <person name="Andreopoulos B."/>
            <person name="Lu D."/>
            <person name="Skrede I."/>
            <person name="Drula E."/>
            <person name="Henrissat B."/>
            <person name="Morin E."/>
            <person name="Kohler A."/>
            <person name="Barry K."/>
            <person name="LaButti K."/>
            <person name="Morin E."/>
            <person name="Salamov A."/>
            <person name="Lipzen A."/>
            <person name="Mereny Z."/>
            <person name="Hegedus B."/>
            <person name="Baldrian P."/>
            <person name="Stursova M."/>
            <person name="Weitz H."/>
            <person name="Taylor A."/>
            <person name="Grigoriev I.V."/>
            <person name="Nagy L.G."/>
            <person name="Martin F."/>
            <person name="Kauserud H."/>
        </authorList>
    </citation>
    <scope>NUCLEOTIDE SEQUENCE</scope>
    <source>
        <strain evidence="1">9284</strain>
    </source>
</reference>
<sequence length="125" mass="14261">MFVARTVRITPIPDFEPPQHLVSDWVHLLSASSDFLDLRAEEIVPKEVNRLMARTARFWIPFLEEPTLTLVAGSEGVATLLASIEIKVAQIAFNRKHSTDDRGTRIPDVVNTFLVGCERFRVRRF</sequence>
<name>A0AAD7FFY7_9AGAR</name>
<protein>
    <submittedName>
        <fullName evidence="1">Uncharacterized protein</fullName>
    </submittedName>
</protein>
<accession>A0AAD7FFY7</accession>
<evidence type="ECO:0000313" key="2">
    <source>
        <dbReference type="Proteomes" id="UP001221142"/>
    </source>
</evidence>
<comment type="caution">
    <text evidence="1">The sequence shown here is derived from an EMBL/GenBank/DDBJ whole genome shotgun (WGS) entry which is preliminary data.</text>
</comment>
<dbReference type="Proteomes" id="UP001221142">
    <property type="component" value="Unassembled WGS sequence"/>
</dbReference>
<keyword evidence="2" id="KW-1185">Reference proteome</keyword>
<dbReference type="AlphaFoldDB" id="A0AAD7FFY7"/>
<proteinExistence type="predicted"/>